<dbReference type="PROSITE" id="PS51257">
    <property type="entry name" value="PROKAR_LIPOPROTEIN"/>
    <property type="match status" value="1"/>
</dbReference>
<comment type="caution">
    <text evidence="1">The sequence shown here is derived from an EMBL/GenBank/DDBJ whole genome shotgun (WGS) entry which is preliminary data.</text>
</comment>
<dbReference type="EMBL" id="JAGXBY010000004">
    <property type="protein sequence ID" value="MBS3681107.1"/>
    <property type="molecule type" value="Genomic_DNA"/>
</dbReference>
<organism evidence="1 2">
    <name type="scientific">Ornithinibacillus massiliensis</name>
    <dbReference type="NCBI Taxonomy" id="1944633"/>
    <lineage>
        <taxon>Bacteria</taxon>
        <taxon>Bacillati</taxon>
        <taxon>Bacillota</taxon>
        <taxon>Bacilli</taxon>
        <taxon>Bacillales</taxon>
        <taxon>Bacillaceae</taxon>
        <taxon>Ornithinibacillus</taxon>
    </lineage>
</organism>
<reference evidence="1 2" key="1">
    <citation type="submission" date="2021-05" db="EMBL/GenBank/DDBJ databases">
        <title>Ornithinibacillus massiliensis sp. nov.</title>
        <authorList>
            <person name="Iwaza R."/>
            <person name="Lagier J.-C."/>
            <person name="Raoult D."/>
        </authorList>
    </citation>
    <scope>NUCLEOTIDE SEQUENCE [LARGE SCALE GENOMIC DNA]</scope>
    <source>
        <strain evidence="1 2">Marseille-P3601</strain>
    </source>
</reference>
<evidence type="ECO:0000313" key="2">
    <source>
        <dbReference type="Proteomes" id="UP000681870"/>
    </source>
</evidence>
<dbReference type="Proteomes" id="UP000681870">
    <property type="component" value="Unassembled WGS sequence"/>
</dbReference>
<evidence type="ECO:0000313" key="1">
    <source>
        <dbReference type="EMBL" id="MBS3681107.1"/>
    </source>
</evidence>
<accession>A0ABS5MGV6</accession>
<dbReference type="RefSeq" id="WP_211742128.1">
    <property type="nucleotide sequence ID" value="NZ_JAGXBY010000004.1"/>
</dbReference>
<protein>
    <recommendedName>
        <fullName evidence="3">Lipoprotein</fullName>
    </recommendedName>
</protein>
<name>A0ABS5MGV6_9BACI</name>
<gene>
    <name evidence="1" type="ORF">KGF86_12910</name>
</gene>
<sequence length="161" mass="18641">MKKYLFLIVTLLLVVSGCTEKEIKLSENANIAKSYLEQSGYQVISFEGESSQEFKRKDLFTSPNLEFWSVQYMEPDEYFDKEINTVAFIVENHPLDNIFEMGKTKVTVWIVDNEVIGGWSSPISKNHDEVGSPYPLDGKTVEEVKGDHSDWLEEWKNKYKD</sequence>
<evidence type="ECO:0008006" key="3">
    <source>
        <dbReference type="Google" id="ProtNLM"/>
    </source>
</evidence>
<proteinExistence type="predicted"/>
<keyword evidence="2" id="KW-1185">Reference proteome</keyword>